<evidence type="ECO:0000259" key="1">
    <source>
        <dbReference type="Pfam" id="PF00111"/>
    </source>
</evidence>
<dbReference type="GO" id="GO:0051536">
    <property type="term" value="F:iron-sulfur cluster binding"/>
    <property type="evidence" value="ECO:0007669"/>
    <property type="project" value="InterPro"/>
</dbReference>
<dbReference type="InterPro" id="IPR001041">
    <property type="entry name" value="2Fe-2S_ferredoxin-type"/>
</dbReference>
<feature type="domain" description="RACo-like middle region" evidence="3">
    <location>
        <begin position="117"/>
        <end position="257"/>
    </location>
</feature>
<dbReference type="CDD" id="cd00207">
    <property type="entry name" value="fer2"/>
    <property type="match status" value="1"/>
</dbReference>
<dbReference type="Pfam" id="PF17651">
    <property type="entry name" value="Raco_middle"/>
    <property type="match status" value="1"/>
</dbReference>
<accession>A0A6V8LZ06</accession>
<dbReference type="Pfam" id="PF00111">
    <property type="entry name" value="Fer2"/>
    <property type="match status" value="1"/>
</dbReference>
<dbReference type="EMBL" id="BLTE01000013">
    <property type="protein sequence ID" value="GFK95026.1"/>
    <property type="molecule type" value="Genomic_DNA"/>
</dbReference>
<dbReference type="InterPro" id="IPR041414">
    <property type="entry name" value="Raco-like_middle"/>
</dbReference>
<dbReference type="PANTHER" id="PTHR42895:SF2">
    <property type="entry name" value="IRON-SULFUR CLUSTER PROTEIN"/>
    <property type="match status" value="1"/>
</dbReference>
<dbReference type="InterPro" id="IPR042259">
    <property type="entry name" value="Raco-like_middle_sf"/>
</dbReference>
<dbReference type="Proteomes" id="UP000494245">
    <property type="component" value="Unassembled WGS sequence"/>
</dbReference>
<evidence type="ECO:0000259" key="2">
    <source>
        <dbReference type="Pfam" id="PF14574"/>
    </source>
</evidence>
<dbReference type="InterPro" id="IPR036010">
    <property type="entry name" value="2Fe-2S_ferredoxin-like_sf"/>
</dbReference>
<evidence type="ECO:0008006" key="6">
    <source>
        <dbReference type="Google" id="ProtNLM"/>
    </source>
</evidence>
<dbReference type="InterPro" id="IPR027980">
    <property type="entry name" value="RACo_C"/>
</dbReference>
<evidence type="ECO:0000313" key="4">
    <source>
        <dbReference type="EMBL" id="GFK95026.1"/>
    </source>
</evidence>
<dbReference type="InterPro" id="IPR012675">
    <property type="entry name" value="Beta-grasp_dom_sf"/>
</dbReference>
<dbReference type="AlphaFoldDB" id="A0A6V8LZ06"/>
<organism evidence="4 5">
    <name type="scientific">Fundidesulfovibrio magnetotacticus</name>
    <dbReference type="NCBI Taxonomy" id="2730080"/>
    <lineage>
        <taxon>Bacteria</taxon>
        <taxon>Pseudomonadati</taxon>
        <taxon>Thermodesulfobacteriota</taxon>
        <taxon>Desulfovibrionia</taxon>
        <taxon>Desulfovibrionales</taxon>
        <taxon>Desulfovibrionaceae</taxon>
        <taxon>Fundidesulfovibrio</taxon>
    </lineage>
</organism>
<protein>
    <recommendedName>
        <fullName evidence="6">Ferredoxin</fullName>
    </recommendedName>
</protein>
<proteinExistence type="predicted"/>
<reference evidence="4 5" key="1">
    <citation type="submission" date="2020-04" db="EMBL/GenBank/DDBJ databases">
        <authorList>
            <consortium name="Desulfovibrio sp. FSS-1 genome sequencing consortium"/>
            <person name="Shimoshige H."/>
            <person name="Kobayashi H."/>
            <person name="Maekawa T."/>
        </authorList>
    </citation>
    <scope>NUCLEOTIDE SEQUENCE [LARGE SCALE GENOMIC DNA]</scope>
    <source>
        <strain evidence="4 5">SIID29052-01</strain>
    </source>
</reference>
<sequence>MPMNIFTIVDKAGGPDRPVSVSPGLTLAQHLYIEGAFDGRPLCSGAGRCGKCAVLFEPGAPAPELAEERVLEPERLEQGWRLSCARPPLPGARVRVRLAPERTPPPAPREVCPGAVLGVDLGTTSLHWRFERGDEALGRALPNPQLGAGSEVMSRLALARVPDGARRLRRAVVLAVREAVAALPCLPGGLCLAGNSCMTFLALGMDPSGLAAAPYRLDWPGGDFAELDPELPRVYIPPLLAPFVGGDVSAGLAALEFSGAAPRAPLLLADLGTNGEFALTLPDGRVLVASVPMGPALEGVGMSRGMLAGPGAAVSFALTPAGLAPRLYEGSAGPLRGVSGTGYVSLLARLRAMGAVEATGRFAREAASPLAARALAGLRREADGAPVLDVAGVPLHGSDVEALLAVKAAFESAVGILLETAGLRFADLHEVLLAGALGEHVSPADLETLGFFPPGGSARVRAAGNTSLAGACLAAGRADVREWLAGLPGRTRPVDVVSSGGFQRRYLDAMRFDHAR</sequence>
<gene>
    <name evidence="4" type="ORF">NNJEOMEG_02874</name>
</gene>
<dbReference type="Gene3D" id="3.30.420.480">
    <property type="entry name" value="Domain of unknown function (DUF4445)"/>
    <property type="match status" value="1"/>
</dbReference>
<feature type="domain" description="2Fe-2S ferredoxin-type" evidence="1">
    <location>
        <begin position="17"/>
        <end position="87"/>
    </location>
</feature>
<dbReference type="SUPFAM" id="SSF54292">
    <property type="entry name" value="2Fe-2S ferredoxin-like"/>
    <property type="match status" value="1"/>
</dbReference>
<reference evidence="4 5" key="2">
    <citation type="submission" date="2020-05" db="EMBL/GenBank/DDBJ databases">
        <title>Draft genome sequence of Desulfovibrio sp. strainFSS-1.</title>
        <authorList>
            <person name="Shimoshige H."/>
            <person name="Kobayashi H."/>
            <person name="Maekawa T."/>
        </authorList>
    </citation>
    <scope>NUCLEOTIDE SEQUENCE [LARGE SCALE GENOMIC DNA]</scope>
    <source>
        <strain evidence="4 5">SIID29052-01</strain>
    </source>
</reference>
<evidence type="ECO:0000259" key="3">
    <source>
        <dbReference type="Pfam" id="PF17651"/>
    </source>
</evidence>
<dbReference type="RefSeq" id="WP_235956978.1">
    <property type="nucleotide sequence ID" value="NZ_BLTE01000013.1"/>
</dbReference>
<dbReference type="Gene3D" id="3.10.20.30">
    <property type="match status" value="1"/>
</dbReference>
<dbReference type="Pfam" id="PF14574">
    <property type="entry name" value="RACo_C_ter"/>
    <property type="match status" value="1"/>
</dbReference>
<dbReference type="PANTHER" id="PTHR42895">
    <property type="entry name" value="IRON-SULFUR CLUSTER-BINDING PROTEIN-RELATED"/>
    <property type="match status" value="1"/>
</dbReference>
<feature type="domain" description="RACo C-terminal" evidence="2">
    <location>
        <begin position="266"/>
        <end position="514"/>
    </location>
</feature>
<comment type="caution">
    <text evidence="4">The sequence shown here is derived from an EMBL/GenBank/DDBJ whole genome shotgun (WGS) entry which is preliminary data.</text>
</comment>
<dbReference type="InterPro" id="IPR052911">
    <property type="entry name" value="Corrinoid_activation_enz"/>
</dbReference>
<keyword evidence="5" id="KW-1185">Reference proteome</keyword>
<name>A0A6V8LZ06_9BACT</name>
<evidence type="ECO:0000313" key="5">
    <source>
        <dbReference type="Proteomes" id="UP000494245"/>
    </source>
</evidence>